<proteinExistence type="predicted"/>
<name>A0A0W0Z354_9GAMM</name>
<organism evidence="1 2">
    <name type="scientific">Legionella santicrucis</name>
    <dbReference type="NCBI Taxonomy" id="45074"/>
    <lineage>
        <taxon>Bacteria</taxon>
        <taxon>Pseudomonadati</taxon>
        <taxon>Pseudomonadota</taxon>
        <taxon>Gammaproteobacteria</taxon>
        <taxon>Legionellales</taxon>
        <taxon>Legionellaceae</taxon>
        <taxon>Legionella</taxon>
    </lineage>
</organism>
<sequence>MIYHHNENIMIKMDFFIFAKGRIMKLLDSLNRTTSQKISEEIHQLIAQAELYEKKHQYFEALLIYQQARDCTLYVDSDPKITILYEQIDNLEWHKINDKISELEIMIELERLQKSKLASQAKSEKIIQLKQQVWSLIEKTFQRGKFYTENDMEIKNHCRRRYEQVKTEWVKWLSN</sequence>
<comment type="caution">
    <text evidence="1">The sequence shown here is derived from an EMBL/GenBank/DDBJ whole genome shotgun (WGS) entry which is preliminary data.</text>
</comment>
<dbReference type="EMBL" id="LNYU01000029">
    <property type="protein sequence ID" value="KTD63235.1"/>
    <property type="molecule type" value="Genomic_DNA"/>
</dbReference>
<dbReference type="PATRIC" id="fig|45074.5.peg.1439"/>
<keyword evidence="2" id="KW-1185">Reference proteome</keyword>
<reference evidence="1 2" key="1">
    <citation type="submission" date="2015-11" db="EMBL/GenBank/DDBJ databases">
        <title>Genomic analysis of 38 Legionella species identifies large and diverse effector repertoires.</title>
        <authorList>
            <person name="Burstein D."/>
            <person name="Amaro F."/>
            <person name="Zusman T."/>
            <person name="Lifshitz Z."/>
            <person name="Cohen O."/>
            <person name="Gilbert J.A."/>
            <person name="Pupko T."/>
            <person name="Shuman H.A."/>
            <person name="Segal G."/>
        </authorList>
    </citation>
    <scope>NUCLEOTIDE SEQUENCE [LARGE SCALE GENOMIC DNA]</scope>
    <source>
        <strain evidence="1 2">SC-63-C7</strain>
    </source>
</reference>
<evidence type="ECO:0000313" key="1">
    <source>
        <dbReference type="EMBL" id="KTD63235.1"/>
    </source>
</evidence>
<dbReference type="Proteomes" id="UP000054703">
    <property type="component" value="Unassembled WGS sequence"/>
</dbReference>
<protein>
    <submittedName>
        <fullName evidence="1">Uncharacterized protein</fullName>
    </submittedName>
</protein>
<dbReference type="AlphaFoldDB" id="A0A0W0Z354"/>
<accession>A0A0W0Z354</accession>
<evidence type="ECO:0000313" key="2">
    <source>
        <dbReference type="Proteomes" id="UP000054703"/>
    </source>
</evidence>
<gene>
    <name evidence="1" type="ORF">Lsan_1353</name>
</gene>